<proteinExistence type="predicted"/>
<sequence length="147" mass="16195">TDIQLSVFCDASLDPQLISGGIAVTFCPWLPGTHCQTLIELAWNVSHMFDSNMGEALALSQCLQVVIIEISRCRYTPAIAGKTIKVRIFNDSLSLLSYLKGTHSISENFKTLAGPVLDIINDQTRIIKLLGVPVDLQLHWIPGHQHS</sequence>
<reference evidence="1" key="2">
    <citation type="submission" date="2023-06" db="EMBL/GenBank/DDBJ databases">
        <authorList>
            <consortium name="Lawrence Berkeley National Laboratory"/>
            <person name="Haridas S."/>
            <person name="Hensen N."/>
            <person name="Bonometti L."/>
            <person name="Westerberg I."/>
            <person name="Brannstrom I.O."/>
            <person name="Guillou S."/>
            <person name="Cros-Aarteil S."/>
            <person name="Calhoun S."/>
            <person name="Kuo A."/>
            <person name="Mondo S."/>
            <person name="Pangilinan J."/>
            <person name="Riley R."/>
            <person name="Labutti K."/>
            <person name="Andreopoulos B."/>
            <person name="Lipzen A."/>
            <person name="Chen C."/>
            <person name="Yanf M."/>
            <person name="Daum C."/>
            <person name="Ng V."/>
            <person name="Clum A."/>
            <person name="Steindorff A."/>
            <person name="Ohm R."/>
            <person name="Martin F."/>
            <person name="Silar P."/>
            <person name="Natvig D."/>
            <person name="Lalanne C."/>
            <person name="Gautier V."/>
            <person name="Ament-Velasquez S.L."/>
            <person name="Kruys A."/>
            <person name="Hutchinson M.I."/>
            <person name="Powell A.J."/>
            <person name="Barry K."/>
            <person name="Miller A.N."/>
            <person name="Grigoriev I.V."/>
            <person name="Debuchy R."/>
            <person name="Gladieux P."/>
            <person name="Thoren M.H."/>
            <person name="Johannesson H."/>
        </authorList>
    </citation>
    <scope>NUCLEOTIDE SEQUENCE</scope>
    <source>
        <strain evidence="1">CBS 118394</strain>
    </source>
</reference>
<dbReference type="AlphaFoldDB" id="A0AAE0HWA2"/>
<organism evidence="1 2">
    <name type="scientific">Apodospora peruviana</name>
    <dbReference type="NCBI Taxonomy" id="516989"/>
    <lineage>
        <taxon>Eukaryota</taxon>
        <taxon>Fungi</taxon>
        <taxon>Dikarya</taxon>
        <taxon>Ascomycota</taxon>
        <taxon>Pezizomycotina</taxon>
        <taxon>Sordariomycetes</taxon>
        <taxon>Sordariomycetidae</taxon>
        <taxon>Sordariales</taxon>
        <taxon>Lasiosphaeriaceae</taxon>
        <taxon>Apodospora</taxon>
    </lineage>
</organism>
<comment type="caution">
    <text evidence="1">The sequence shown here is derived from an EMBL/GenBank/DDBJ whole genome shotgun (WGS) entry which is preliminary data.</text>
</comment>
<feature type="non-terminal residue" evidence="1">
    <location>
        <position position="147"/>
    </location>
</feature>
<accession>A0AAE0HWA2</accession>
<dbReference type="InterPro" id="IPR012337">
    <property type="entry name" value="RNaseH-like_sf"/>
</dbReference>
<evidence type="ECO:0000313" key="2">
    <source>
        <dbReference type="Proteomes" id="UP001283341"/>
    </source>
</evidence>
<dbReference type="InterPro" id="IPR036397">
    <property type="entry name" value="RNaseH_sf"/>
</dbReference>
<protein>
    <submittedName>
        <fullName evidence="1">Uncharacterized protein</fullName>
    </submittedName>
</protein>
<gene>
    <name evidence="1" type="ORF">B0H66DRAFT_630464</name>
</gene>
<dbReference type="EMBL" id="JAUEDM010000007">
    <property type="protein sequence ID" value="KAK3314095.1"/>
    <property type="molecule type" value="Genomic_DNA"/>
</dbReference>
<reference evidence="1" key="1">
    <citation type="journal article" date="2023" name="Mol. Phylogenet. Evol.">
        <title>Genome-scale phylogeny and comparative genomics of the fungal order Sordariales.</title>
        <authorList>
            <person name="Hensen N."/>
            <person name="Bonometti L."/>
            <person name="Westerberg I."/>
            <person name="Brannstrom I.O."/>
            <person name="Guillou S."/>
            <person name="Cros-Aarteil S."/>
            <person name="Calhoun S."/>
            <person name="Haridas S."/>
            <person name="Kuo A."/>
            <person name="Mondo S."/>
            <person name="Pangilinan J."/>
            <person name="Riley R."/>
            <person name="LaButti K."/>
            <person name="Andreopoulos B."/>
            <person name="Lipzen A."/>
            <person name="Chen C."/>
            <person name="Yan M."/>
            <person name="Daum C."/>
            <person name="Ng V."/>
            <person name="Clum A."/>
            <person name="Steindorff A."/>
            <person name="Ohm R.A."/>
            <person name="Martin F."/>
            <person name="Silar P."/>
            <person name="Natvig D.O."/>
            <person name="Lalanne C."/>
            <person name="Gautier V."/>
            <person name="Ament-Velasquez S.L."/>
            <person name="Kruys A."/>
            <person name="Hutchinson M.I."/>
            <person name="Powell A.J."/>
            <person name="Barry K."/>
            <person name="Miller A.N."/>
            <person name="Grigoriev I.V."/>
            <person name="Debuchy R."/>
            <person name="Gladieux P."/>
            <person name="Hiltunen Thoren M."/>
            <person name="Johannesson H."/>
        </authorList>
    </citation>
    <scope>NUCLEOTIDE SEQUENCE</scope>
    <source>
        <strain evidence="1">CBS 118394</strain>
    </source>
</reference>
<name>A0AAE0HWA2_9PEZI</name>
<feature type="non-terminal residue" evidence="1">
    <location>
        <position position="1"/>
    </location>
</feature>
<dbReference type="Gene3D" id="3.30.420.10">
    <property type="entry name" value="Ribonuclease H-like superfamily/Ribonuclease H"/>
    <property type="match status" value="1"/>
</dbReference>
<keyword evidence="2" id="KW-1185">Reference proteome</keyword>
<evidence type="ECO:0000313" key="1">
    <source>
        <dbReference type="EMBL" id="KAK3314095.1"/>
    </source>
</evidence>
<dbReference type="SUPFAM" id="SSF53098">
    <property type="entry name" value="Ribonuclease H-like"/>
    <property type="match status" value="1"/>
</dbReference>
<dbReference type="Proteomes" id="UP001283341">
    <property type="component" value="Unassembled WGS sequence"/>
</dbReference>
<dbReference type="GO" id="GO:0003676">
    <property type="term" value="F:nucleic acid binding"/>
    <property type="evidence" value="ECO:0007669"/>
    <property type="project" value="InterPro"/>
</dbReference>